<dbReference type="AlphaFoldDB" id="A0AAX3EWJ6"/>
<evidence type="ECO:0000313" key="1">
    <source>
        <dbReference type="EMBL" id="UZA02843.1"/>
    </source>
</evidence>
<accession>A0AAX3EWJ6</accession>
<name>A0AAX3EWJ6_MORBO</name>
<evidence type="ECO:0000313" key="4">
    <source>
        <dbReference type="Proteomes" id="UP001163632"/>
    </source>
</evidence>
<sequence>MTRIPTPQEVTLHFGHQGVRDFYAYTYGKSEDYPKIMSFSGLDWRPPTLGTVNLKHFDSTTTIPHVFSATGVKKDNRTDGIGAILMNAGLSQTEFTTQEQAYQDYVALITAFKKAGWQHYFEPQHARIAKEDNVKILTYDNPDDVPDDRYVLNTRYSSDSLTPLTFEEWRQVIEEQQPYRLDLNLNLYLRDVTLWLKIEKTNNTKPNPIPNQPELEQYMVRLKFYTTKYEFYRAIRGDTIEELKQDYDENRERNKSSRQDRESNAIRAGFSINESYQDPDMWQYIIEPAY</sequence>
<evidence type="ECO:0000313" key="3">
    <source>
        <dbReference type="Proteomes" id="UP001163283"/>
    </source>
</evidence>
<dbReference type="Proteomes" id="UP001163283">
    <property type="component" value="Chromosome"/>
</dbReference>
<dbReference type="EMBL" id="CP087830">
    <property type="protein sequence ID" value="UZA02843.1"/>
    <property type="molecule type" value="Genomic_DNA"/>
</dbReference>
<reference evidence="2 3" key="1">
    <citation type="journal article" date="2022" name="BMC Microbiol.">
        <title>Whole genome sequencing of Moraxella bovis strains from North America reveals two genotypes with different genetic determinants.</title>
        <authorList>
            <person name="Wynn E.L."/>
            <person name="Hille M.M."/>
            <person name="Loy J.D."/>
            <person name="Schuller G."/>
            <person name="Kuhn K.L."/>
            <person name="Dickey A.M."/>
            <person name="Bono J.L."/>
            <person name="Clawson M.L."/>
        </authorList>
    </citation>
    <scope>NUCLEOTIDE SEQUENCE [LARGE SCALE GENOMIC DNA]</scope>
    <source>
        <strain evidence="1">SAM102599</strain>
        <strain evidence="2 3">SAM57978</strain>
    </source>
</reference>
<protein>
    <submittedName>
        <fullName evidence="2">Uncharacterized protein</fullName>
    </submittedName>
</protein>
<keyword evidence="4" id="KW-1185">Reference proteome</keyword>
<dbReference type="Proteomes" id="UP001163632">
    <property type="component" value="Chromosome"/>
</dbReference>
<dbReference type="RefSeq" id="WP_143821740.1">
    <property type="nucleotide sequence ID" value="NZ_CP030241.1"/>
</dbReference>
<evidence type="ECO:0000313" key="2">
    <source>
        <dbReference type="EMBL" id="UZA51960.1"/>
    </source>
</evidence>
<dbReference type="EMBL" id="CP087781">
    <property type="protein sequence ID" value="UZA51960.1"/>
    <property type="molecule type" value="Genomic_DNA"/>
</dbReference>
<gene>
    <name evidence="1" type="ORF">LP092_13030</name>
    <name evidence="2" type="ORF">LP129_01990</name>
</gene>
<organism evidence="2 3">
    <name type="scientific">Moraxella bovis</name>
    <dbReference type="NCBI Taxonomy" id="476"/>
    <lineage>
        <taxon>Bacteria</taxon>
        <taxon>Pseudomonadati</taxon>
        <taxon>Pseudomonadota</taxon>
        <taxon>Gammaproteobacteria</taxon>
        <taxon>Moraxellales</taxon>
        <taxon>Moraxellaceae</taxon>
        <taxon>Moraxella</taxon>
    </lineage>
</organism>
<proteinExistence type="predicted"/>